<dbReference type="Pfam" id="PF13556">
    <property type="entry name" value="HTH_30"/>
    <property type="match status" value="1"/>
</dbReference>
<dbReference type="STRING" id="39490.ERS852448_01093"/>
<sequence length="527" mass="61117">MRIPLNVLLYQLSANSIYENQNIDLTCSFDGVQLFDQTQLAGTYENELYLVADQVLLTALSRTSDQDFQSNCTFLCICQDEKLHVSDFPSGLSMVLLYTDESFPLVFNRILKIFHDFDVWDKNFHLMLIQQKSLQDLLNLSRDFLVHPMVVLDRNYSILGYLKNPEVSDPIMESILSAGYVTPQIMECLRQNGLISTSEQTENPLISWYSLTTHDCYYSMMYRFKANNHTVGYALIFHCAVHPRTNYLYLMNIVTENLQLFFQQKRFTNRSSSEIYEPVFHDILEHPEIPQQQIEDQLGYIPDLTMSGRFMLAVIRYNGEQELPFSFVSWNLRTSIPQLKPFVYQNTLYILKNNSENESYATFLAPEEQTIFRKNFRNRQFECGISNTFFSLMDLPTAAAQAREALALGTSGEEAPAPSFYSFSDYYAKYLLQELKKTGVVKMAASPCYEVLRQYDETHNGDLCYIFMQFLKNGRNINQTATAIFQHRNTVLNKVKKAVSIMQNECEDYQAHIAFILSYINDHENGF</sequence>
<reference evidence="2 3" key="1">
    <citation type="submission" date="2015-09" db="EMBL/GenBank/DDBJ databases">
        <authorList>
            <consortium name="Pathogen Informatics"/>
        </authorList>
    </citation>
    <scope>NUCLEOTIDE SEQUENCE [LARGE SCALE GENOMIC DNA]</scope>
    <source>
        <strain evidence="2 3">2789STDY5608891</strain>
    </source>
</reference>
<dbReference type="InterPro" id="IPR042070">
    <property type="entry name" value="PucR_C-HTH_sf"/>
</dbReference>
<dbReference type="Gene3D" id="1.10.10.2840">
    <property type="entry name" value="PucR C-terminal helix-turn-helix domain"/>
    <property type="match status" value="1"/>
</dbReference>
<evidence type="ECO:0000313" key="2">
    <source>
        <dbReference type="EMBL" id="CUM92683.1"/>
    </source>
</evidence>
<proteinExistence type="predicted"/>
<feature type="domain" description="PucR C-terminal helix-turn-helix" evidence="1">
    <location>
        <begin position="470"/>
        <end position="511"/>
    </location>
</feature>
<dbReference type="EMBL" id="CYYA01000006">
    <property type="protein sequence ID" value="CUM92683.1"/>
    <property type="molecule type" value="Genomic_DNA"/>
</dbReference>
<dbReference type="RefSeq" id="WP_055289838.1">
    <property type="nucleotide sequence ID" value="NZ_CP173382.1"/>
</dbReference>
<dbReference type="OrthoDB" id="9792148at2"/>
<dbReference type="InterPro" id="IPR025736">
    <property type="entry name" value="PucR_C-HTH_dom"/>
</dbReference>
<accession>A0A173SQN9</accession>
<gene>
    <name evidence="2" type="ORF">ERS852448_01093</name>
</gene>
<evidence type="ECO:0000313" key="3">
    <source>
        <dbReference type="Proteomes" id="UP000095492"/>
    </source>
</evidence>
<dbReference type="PANTHER" id="PTHR33744">
    <property type="entry name" value="CARBOHYDRATE DIACID REGULATOR"/>
    <property type="match status" value="1"/>
</dbReference>
<dbReference type="Proteomes" id="UP000095492">
    <property type="component" value="Unassembled WGS sequence"/>
</dbReference>
<evidence type="ECO:0000259" key="1">
    <source>
        <dbReference type="Pfam" id="PF13556"/>
    </source>
</evidence>
<dbReference type="AlphaFoldDB" id="A0A173SQN9"/>
<name>A0A173SQN9_EUBRA</name>
<dbReference type="GeneID" id="97389994"/>
<organism evidence="2 3">
    <name type="scientific">Eubacterium ramulus</name>
    <dbReference type="NCBI Taxonomy" id="39490"/>
    <lineage>
        <taxon>Bacteria</taxon>
        <taxon>Bacillati</taxon>
        <taxon>Bacillota</taxon>
        <taxon>Clostridia</taxon>
        <taxon>Eubacteriales</taxon>
        <taxon>Eubacteriaceae</taxon>
        <taxon>Eubacterium</taxon>
    </lineage>
</organism>
<protein>
    <submittedName>
        <fullName evidence="2">Sugar diacid utilization regulator</fullName>
    </submittedName>
</protein>
<dbReference type="InterPro" id="IPR051448">
    <property type="entry name" value="CdaR-like_regulators"/>
</dbReference>